<dbReference type="EMBL" id="JABVXQ010000002">
    <property type="protein sequence ID" value="KAF6125268.1"/>
    <property type="molecule type" value="Genomic_DNA"/>
</dbReference>
<dbReference type="PANTHER" id="PTHR10424:SF8">
    <property type="entry name" value="ENDOGENOUS RETROVIRUS GROUP PABLB MEMBER 1 ENV POLYPROTEIN"/>
    <property type="match status" value="1"/>
</dbReference>
<proteinExistence type="predicted"/>
<dbReference type="Gene3D" id="1.10.287.210">
    <property type="match status" value="1"/>
</dbReference>
<reference evidence="1 2" key="1">
    <citation type="journal article" date="2020" name="Nature">
        <title>Six reference-quality genomes reveal evolution of bat adaptations.</title>
        <authorList>
            <person name="Jebb D."/>
            <person name="Huang Z."/>
            <person name="Pippel M."/>
            <person name="Hughes G.M."/>
            <person name="Lavrichenko K."/>
            <person name="Devanna P."/>
            <person name="Winkler S."/>
            <person name="Jermiin L.S."/>
            <person name="Skirmuntt E.C."/>
            <person name="Katzourakis A."/>
            <person name="Burkitt-Gray L."/>
            <person name="Ray D.A."/>
            <person name="Sullivan K.A.M."/>
            <person name="Roscito J.G."/>
            <person name="Kirilenko B.M."/>
            <person name="Davalos L.M."/>
            <person name="Corthals A.P."/>
            <person name="Power M.L."/>
            <person name="Jones G."/>
            <person name="Ransome R.D."/>
            <person name="Dechmann D.K.N."/>
            <person name="Locatelli A.G."/>
            <person name="Puechmaille S.J."/>
            <person name="Fedrigo O."/>
            <person name="Jarvis E.D."/>
            <person name="Hiller M."/>
            <person name="Vernes S.C."/>
            <person name="Myers E.W."/>
            <person name="Teeling E.C."/>
        </authorList>
    </citation>
    <scope>NUCLEOTIDE SEQUENCE [LARGE SCALE GENOMIC DNA]</scope>
    <source>
        <strain evidence="1">Bat1K_MPI-CBG_1</strain>
    </source>
</reference>
<protein>
    <submittedName>
        <fullName evidence="1">Uncharacterized protein</fullName>
    </submittedName>
</protein>
<comment type="caution">
    <text evidence="1">The sequence shown here is derived from an EMBL/GenBank/DDBJ whole genome shotgun (WGS) entry which is preliminary data.</text>
</comment>
<dbReference type="InterPro" id="IPR018154">
    <property type="entry name" value="TLV/ENV_coat_polyprotein"/>
</dbReference>
<evidence type="ECO:0000313" key="1">
    <source>
        <dbReference type="EMBL" id="KAF6125268.1"/>
    </source>
</evidence>
<dbReference type="Proteomes" id="UP000664940">
    <property type="component" value="Unassembled WGS sequence"/>
</dbReference>
<dbReference type="Pfam" id="PF00429">
    <property type="entry name" value="TLV_coat"/>
    <property type="match status" value="1"/>
</dbReference>
<dbReference type="AlphaFoldDB" id="A0A834B3C2"/>
<name>A0A834B3C2_9CHIR</name>
<dbReference type="SUPFAM" id="SSF58069">
    <property type="entry name" value="Virus ectodomain"/>
    <property type="match status" value="1"/>
</dbReference>
<accession>A0A834B3C2</accession>
<organism evidence="1 2">
    <name type="scientific">Phyllostomus discolor</name>
    <name type="common">pale spear-nosed bat</name>
    <dbReference type="NCBI Taxonomy" id="89673"/>
    <lineage>
        <taxon>Eukaryota</taxon>
        <taxon>Metazoa</taxon>
        <taxon>Chordata</taxon>
        <taxon>Craniata</taxon>
        <taxon>Vertebrata</taxon>
        <taxon>Euteleostomi</taxon>
        <taxon>Mammalia</taxon>
        <taxon>Eutheria</taxon>
        <taxon>Laurasiatheria</taxon>
        <taxon>Chiroptera</taxon>
        <taxon>Yangochiroptera</taxon>
        <taxon>Phyllostomidae</taxon>
        <taxon>Phyllostominae</taxon>
        <taxon>Phyllostomus</taxon>
    </lineage>
</organism>
<evidence type="ECO:0000313" key="2">
    <source>
        <dbReference type="Proteomes" id="UP000664940"/>
    </source>
</evidence>
<sequence length="264" mass="28868">MGGCMGYSSYWSPLGVWLTWVALPAWQLDWSLYLGMALFACLSSENSGNLANKLGSVQSMTPGKVYYLVLLSISCFSPQAVSIVTETEIAALALHTAHALNDSRYSKSLLNEEMYQLRKVVLQNRMALDMLTASQCGVCALVGAECCVYVPDVPHNVSQALQVLASEIRAIESLTGDPLREWWASLTTEWWWVLTVLGGSTCVLLACCCSLYCCCELWVQGSAFLTKGPCGRQPHIDCKMRNTKGVNCRVSRGSLASLPRCLGN</sequence>
<gene>
    <name evidence="1" type="ORF">HJG60_009787</name>
</gene>
<dbReference type="PANTHER" id="PTHR10424">
    <property type="entry name" value="VIRAL ENVELOPE PROTEIN"/>
    <property type="match status" value="1"/>
</dbReference>